<evidence type="ECO:0000313" key="2">
    <source>
        <dbReference type="EMBL" id="PZC75001.1"/>
    </source>
</evidence>
<name>A0A2W1BL43_HELAM</name>
<evidence type="ECO:0000256" key="1">
    <source>
        <dbReference type="SAM" id="MobiDB-lite"/>
    </source>
</evidence>
<reference evidence="2 3" key="1">
    <citation type="journal article" date="2017" name="BMC Biol.">
        <title>Genomic innovations, transcriptional plasticity and gene loss underlying the evolution and divergence of two highly polyphagous and invasive Helicoverpa pest species.</title>
        <authorList>
            <person name="Pearce S.L."/>
            <person name="Clarke D.F."/>
            <person name="East P.D."/>
            <person name="Elfekih S."/>
            <person name="Gordon K.H."/>
            <person name="Jermiin L.S."/>
            <person name="McGaughran A."/>
            <person name="Oakeshott J.G."/>
            <person name="Papanikolaou A."/>
            <person name="Perera O.P."/>
            <person name="Rane R.V."/>
            <person name="Richards S."/>
            <person name="Tay W.T."/>
            <person name="Walsh T.K."/>
            <person name="Anderson A."/>
            <person name="Anderson C.J."/>
            <person name="Asgari S."/>
            <person name="Board P.G."/>
            <person name="Bretschneider A."/>
            <person name="Campbell P.M."/>
            <person name="Chertemps T."/>
            <person name="Christeller J.T."/>
            <person name="Coppin C.W."/>
            <person name="Downes S.J."/>
            <person name="Duan G."/>
            <person name="Farnsworth C.A."/>
            <person name="Good R.T."/>
            <person name="Han L.B."/>
            <person name="Han Y.C."/>
            <person name="Hatje K."/>
            <person name="Horne I."/>
            <person name="Huang Y.P."/>
            <person name="Hughes D.S."/>
            <person name="Jacquin-Joly E."/>
            <person name="James W."/>
            <person name="Jhangiani S."/>
            <person name="Kollmar M."/>
            <person name="Kuwar S.S."/>
            <person name="Li S."/>
            <person name="Liu N.Y."/>
            <person name="Maibeche M.T."/>
            <person name="Miller J.R."/>
            <person name="Montagne N."/>
            <person name="Perry T."/>
            <person name="Qu J."/>
            <person name="Song S.V."/>
            <person name="Sutton G.G."/>
            <person name="Vogel H."/>
            <person name="Walenz B.P."/>
            <person name="Xu W."/>
            <person name="Zhang H.J."/>
            <person name="Zou Z."/>
            <person name="Batterham P."/>
            <person name="Edwards O.R."/>
            <person name="Feyereisen R."/>
            <person name="Gibbs R.A."/>
            <person name="Heckel D.G."/>
            <person name="McGrath A."/>
            <person name="Robin C."/>
            <person name="Scherer S.E."/>
            <person name="Worley K.C."/>
            <person name="Wu Y.D."/>
        </authorList>
    </citation>
    <scope>NUCLEOTIDE SEQUENCE [LARGE SCALE GENOMIC DNA]</scope>
    <source>
        <strain evidence="2">Harm_GR_Male_#8</strain>
        <tissue evidence="2">Whole organism</tissue>
    </source>
</reference>
<organism evidence="2 3">
    <name type="scientific">Helicoverpa armigera</name>
    <name type="common">Cotton bollworm</name>
    <name type="synonym">Heliothis armigera</name>
    <dbReference type="NCBI Taxonomy" id="29058"/>
    <lineage>
        <taxon>Eukaryota</taxon>
        <taxon>Metazoa</taxon>
        <taxon>Ecdysozoa</taxon>
        <taxon>Arthropoda</taxon>
        <taxon>Hexapoda</taxon>
        <taxon>Insecta</taxon>
        <taxon>Pterygota</taxon>
        <taxon>Neoptera</taxon>
        <taxon>Endopterygota</taxon>
        <taxon>Lepidoptera</taxon>
        <taxon>Glossata</taxon>
        <taxon>Ditrysia</taxon>
        <taxon>Noctuoidea</taxon>
        <taxon>Noctuidae</taxon>
        <taxon>Heliothinae</taxon>
        <taxon>Helicoverpa</taxon>
    </lineage>
</organism>
<dbReference type="AlphaFoldDB" id="A0A2W1BL43"/>
<dbReference type="EMBL" id="KZ150014">
    <property type="protein sequence ID" value="PZC75001.1"/>
    <property type="molecule type" value="Genomic_DNA"/>
</dbReference>
<protein>
    <submittedName>
        <fullName evidence="2">Uncharacterized protein</fullName>
    </submittedName>
</protein>
<evidence type="ECO:0000313" key="3">
    <source>
        <dbReference type="Proteomes" id="UP000249218"/>
    </source>
</evidence>
<proteinExistence type="predicted"/>
<keyword evidence="3" id="KW-1185">Reference proteome</keyword>
<sequence length="74" mass="7831">MSSKPSRLDEVLSWMIRSLISNIGLCDAARSPAGDRLVADGRCAGAHGAVAEGRAAAGRTHMRARSRDLPRTLS</sequence>
<dbReference type="Proteomes" id="UP000249218">
    <property type="component" value="Unassembled WGS sequence"/>
</dbReference>
<feature type="region of interest" description="Disordered" evidence="1">
    <location>
        <begin position="54"/>
        <end position="74"/>
    </location>
</feature>
<gene>
    <name evidence="2" type="primary">HaOG206826</name>
    <name evidence="2" type="ORF">B5X24_HaOG206826</name>
</gene>
<accession>A0A2W1BL43</accession>
<feature type="compositionally biased region" description="Basic and acidic residues" evidence="1">
    <location>
        <begin position="65"/>
        <end position="74"/>
    </location>
</feature>